<feature type="compositionally biased region" description="Acidic residues" evidence="1">
    <location>
        <begin position="49"/>
        <end position="65"/>
    </location>
</feature>
<organism evidence="2 3">
    <name type="scientific">Pleurodeles waltl</name>
    <name type="common">Iberian ribbed newt</name>
    <dbReference type="NCBI Taxonomy" id="8319"/>
    <lineage>
        <taxon>Eukaryota</taxon>
        <taxon>Metazoa</taxon>
        <taxon>Chordata</taxon>
        <taxon>Craniata</taxon>
        <taxon>Vertebrata</taxon>
        <taxon>Euteleostomi</taxon>
        <taxon>Amphibia</taxon>
        <taxon>Batrachia</taxon>
        <taxon>Caudata</taxon>
        <taxon>Salamandroidea</taxon>
        <taxon>Salamandridae</taxon>
        <taxon>Pleurodelinae</taxon>
        <taxon>Pleurodeles</taxon>
    </lineage>
</organism>
<evidence type="ECO:0000313" key="3">
    <source>
        <dbReference type="Proteomes" id="UP001066276"/>
    </source>
</evidence>
<name>A0AAV7M1M9_PLEWA</name>
<evidence type="ECO:0000313" key="2">
    <source>
        <dbReference type="EMBL" id="KAJ1097133.1"/>
    </source>
</evidence>
<protein>
    <submittedName>
        <fullName evidence="2">Uncharacterized protein</fullName>
    </submittedName>
</protein>
<sequence length="85" mass="9367">MWCTEGPGEPSGDGLPGPEALLASPGRTNEDVAAGLFKSPHRQGRQQQPEEEDESRSPDDEDIAQETDHCRLLNRGARNQEDARR</sequence>
<comment type="caution">
    <text evidence="2">The sequence shown here is derived from an EMBL/GenBank/DDBJ whole genome shotgun (WGS) entry which is preliminary data.</text>
</comment>
<keyword evidence="3" id="KW-1185">Reference proteome</keyword>
<dbReference type="Proteomes" id="UP001066276">
    <property type="component" value="Chromosome 10"/>
</dbReference>
<proteinExistence type="predicted"/>
<dbReference type="AlphaFoldDB" id="A0AAV7M1M9"/>
<gene>
    <name evidence="2" type="ORF">NDU88_002260</name>
</gene>
<accession>A0AAV7M1M9</accession>
<dbReference type="EMBL" id="JANPWB010000014">
    <property type="protein sequence ID" value="KAJ1097133.1"/>
    <property type="molecule type" value="Genomic_DNA"/>
</dbReference>
<evidence type="ECO:0000256" key="1">
    <source>
        <dbReference type="SAM" id="MobiDB-lite"/>
    </source>
</evidence>
<reference evidence="2" key="1">
    <citation type="journal article" date="2022" name="bioRxiv">
        <title>Sequencing and chromosome-scale assembly of the giantPleurodeles waltlgenome.</title>
        <authorList>
            <person name="Brown T."/>
            <person name="Elewa A."/>
            <person name="Iarovenko S."/>
            <person name="Subramanian E."/>
            <person name="Araus A.J."/>
            <person name="Petzold A."/>
            <person name="Susuki M."/>
            <person name="Suzuki K.-i.T."/>
            <person name="Hayashi T."/>
            <person name="Toyoda A."/>
            <person name="Oliveira C."/>
            <person name="Osipova E."/>
            <person name="Leigh N.D."/>
            <person name="Simon A."/>
            <person name="Yun M.H."/>
        </authorList>
    </citation>
    <scope>NUCLEOTIDE SEQUENCE</scope>
    <source>
        <strain evidence="2">20211129_DDA</strain>
        <tissue evidence="2">Liver</tissue>
    </source>
</reference>
<feature type="region of interest" description="Disordered" evidence="1">
    <location>
        <begin position="1"/>
        <end position="85"/>
    </location>
</feature>